<proteinExistence type="predicted"/>
<dbReference type="EMBL" id="OQ749652">
    <property type="protein sequence ID" value="WIC39730.1"/>
    <property type="molecule type" value="Genomic_DNA"/>
</dbReference>
<dbReference type="Proteomes" id="UP001237988">
    <property type="component" value="Segment"/>
</dbReference>
<protein>
    <submittedName>
        <fullName evidence="1">Uncharacterized protein</fullName>
    </submittedName>
</protein>
<evidence type="ECO:0000313" key="1">
    <source>
        <dbReference type="EMBL" id="WIC39730.1"/>
    </source>
</evidence>
<sequence length="52" mass="6132">MEVEIVHYVTVRHGNGTIERWMSAVEFREMLLHLTPNVLTEITIQREPTPRT</sequence>
<name>A0AAF0RUC5_9CAUD</name>
<evidence type="ECO:0000313" key="2">
    <source>
        <dbReference type="Proteomes" id="UP001237988"/>
    </source>
</evidence>
<reference evidence="1" key="1">
    <citation type="submission" date="2023-04" db="EMBL/GenBank/DDBJ databases">
        <title>Bacteriophage Phass-1 Discovered in the Human Gut Virome - the Founding Member of the Proposed New Family Phassviridae.</title>
        <authorList>
            <person name="Tikunov A.Y."/>
            <person name="Morozova V.V."/>
            <person name="Chechushkov A.V."/>
            <person name="Tikunova N.V."/>
        </authorList>
    </citation>
    <scope>NUCLEOTIDE SEQUENCE</scope>
</reference>
<accession>A0AAF0RUC5</accession>
<organism evidence="1 2">
    <name type="scientific">Phage Phass-1</name>
    <dbReference type="NCBI Taxonomy" id="3043662"/>
    <lineage>
        <taxon>Viruses</taxon>
        <taxon>Duplodnaviria</taxon>
        <taxon>Heunggongvirae</taxon>
        <taxon>Uroviricota</taxon>
        <taxon>Caudoviricetes</taxon>
        <taxon>Caudoviricetes code 15 clade</taxon>
    </lineage>
</organism>